<dbReference type="InterPro" id="IPR003567">
    <property type="entry name" value="Cyt_c_biogenesis"/>
</dbReference>
<comment type="function">
    <text evidence="9">Required for the biogenesis of c-type cytochromes. Possible subunit of a heme lyase.</text>
</comment>
<dbReference type="STRING" id="207949.RED65_04370"/>
<evidence type="ECO:0000256" key="3">
    <source>
        <dbReference type="ARBA" id="ARBA00022475"/>
    </source>
</evidence>
<dbReference type="PANTHER" id="PTHR43653:SF1">
    <property type="entry name" value="CYTOCHROME C-TYPE BIOGENESIS PROTEIN CCMF"/>
    <property type="match status" value="1"/>
</dbReference>
<reference evidence="13 14" key="1">
    <citation type="submission" date="2006-03" db="EMBL/GenBank/DDBJ databases">
        <authorList>
            <person name="Pinhassi J."/>
            <person name="Pedros-Alio C."/>
            <person name="Ferriera S."/>
            <person name="Johnson J."/>
            <person name="Kravitz S."/>
            <person name="Halpern A."/>
            <person name="Remington K."/>
            <person name="Beeson K."/>
            <person name="Tran B."/>
            <person name="Rogers Y.-H."/>
            <person name="Friedman R."/>
            <person name="Venter J.C."/>
        </authorList>
    </citation>
    <scope>NUCLEOTIDE SEQUENCE [LARGE SCALE GENOMIC DNA]</scope>
    <source>
        <strain evidence="13 14">RED65</strain>
    </source>
</reference>
<feature type="transmembrane region" description="Helical" evidence="10">
    <location>
        <begin position="426"/>
        <end position="444"/>
    </location>
</feature>
<dbReference type="Proteomes" id="UP000004263">
    <property type="component" value="Unassembled WGS sequence"/>
</dbReference>
<keyword evidence="5 10" id="KW-0812">Transmembrane</keyword>
<dbReference type="GO" id="GO:0017004">
    <property type="term" value="P:cytochrome complex assembly"/>
    <property type="evidence" value="ECO:0007669"/>
    <property type="project" value="UniProtKB-KW"/>
</dbReference>
<keyword evidence="6" id="KW-0201">Cytochrome c-type biogenesis</keyword>
<dbReference type="NCBIfam" id="NF007691">
    <property type="entry name" value="PRK10369.1"/>
    <property type="match status" value="1"/>
</dbReference>
<dbReference type="AlphaFoldDB" id="Q1N1Q1"/>
<comment type="subcellular location">
    <subcellularLocation>
        <location evidence="1">Cell inner membrane</location>
        <topology evidence="1">Multi-pass membrane protein</topology>
    </subcellularLocation>
</comment>
<evidence type="ECO:0000256" key="8">
    <source>
        <dbReference type="ARBA" id="ARBA00023136"/>
    </source>
</evidence>
<evidence type="ECO:0000256" key="2">
    <source>
        <dbReference type="ARBA" id="ARBA00009186"/>
    </source>
</evidence>
<feature type="transmembrane region" description="Helical" evidence="10">
    <location>
        <begin position="491"/>
        <end position="514"/>
    </location>
</feature>
<feature type="domain" description="Cytochrome c-type biogenesis protein CcmF C-terminal" evidence="12">
    <location>
        <begin position="316"/>
        <end position="638"/>
    </location>
</feature>
<keyword evidence="7 10" id="KW-1133">Transmembrane helix</keyword>
<evidence type="ECO:0000256" key="6">
    <source>
        <dbReference type="ARBA" id="ARBA00022748"/>
    </source>
</evidence>
<comment type="caution">
    <text evidence="13">The sequence shown here is derived from an EMBL/GenBank/DDBJ whole genome shotgun (WGS) entry which is preliminary data.</text>
</comment>
<feature type="transmembrane region" description="Helical" evidence="10">
    <location>
        <begin position="250"/>
        <end position="266"/>
    </location>
</feature>
<evidence type="ECO:0000256" key="7">
    <source>
        <dbReference type="ARBA" id="ARBA00022989"/>
    </source>
</evidence>
<dbReference type="RefSeq" id="WP_007016326.1">
    <property type="nucleotide sequence ID" value="NZ_AAQH01000009.1"/>
</dbReference>
<proteinExistence type="inferred from homology"/>
<evidence type="ECO:0000256" key="10">
    <source>
        <dbReference type="SAM" id="Phobius"/>
    </source>
</evidence>
<dbReference type="GO" id="GO:0020037">
    <property type="term" value="F:heme binding"/>
    <property type="evidence" value="ECO:0007669"/>
    <property type="project" value="InterPro"/>
</dbReference>
<evidence type="ECO:0000313" key="14">
    <source>
        <dbReference type="Proteomes" id="UP000004263"/>
    </source>
</evidence>
<dbReference type="InterPro" id="IPR002541">
    <property type="entry name" value="Cyt_c_assembly"/>
</dbReference>
<dbReference type="PANTHER" id="PTHR43653">
    <property type="entry name" value="CYTOCHROME C ASSEMBLY PROTEIN-RELATED"/>
    <property type="match status" value="1"/>
</dbReference>
<dbReference type="InterPro" id="IPR003568">
    <property type="entry name" value="Cyt_c_biogenesis_CcmF"/>
</dbReference>
<feature type="transmembrane region" description="Helical" evidence="10">
    <location>
        <begin position="96"/>
        <end position="114"/>
    </location>
</feature>
<feature type="transmembrane region" description="Helical" evidence="10">
    <location>
        <begin position="178"/>
        <end position="198"/>
    </location>
</feature>
<dbReference type="NCBIfam" id="TIGR00353">
    <property type="entry name" value="nrfE"/>
    <property type="match status" value="1"/>
</dbReference>
<feature type="transmembrane region" description="Helical" evidence="10">
    <location>
        <begin position="394"/>
        <end position="414"/>
    </location>
</feature>
<feature type="transmembrane region" description="Helical" evidence="10">
    <location>
        <begin position="313"/>
        <end position="332"/>
    </location>
</feature>
<dbReference type="OrthoDB" id="9761451at2"/>
<feature type="transmembrane region" description="Helical" evidence="10">
    <location>
        <begin position="450"/>
        <end position="471"/>
    </location>
</feature>
<feature type="transmembrane region" description="Helical" evidence="10">
    <location>
        <begin position="353"/>
        <end position="374"/>
    </location>
</feature>
<sequence>MLPELGHYALILALVFSALLSVVPLLGTATGRVQWMLMSRPLAWGQFAFLLLSLVILAICFALDDFSVAYIANNSNSLLPMQYKISAVWGGHEGSLLLWVFMLGMWTLAVSIFSRNLPTDVLARALAIMGMICVGFILFTLFTSNPFERVLPNVPADGADLNPLLQDFGLIVHPPMLYMGYVGFSVAFAFAVAALLSGRLDAAWARWSRPWTTIAWGFLTVGIALGSWWAYYELGWGGWWFWDPVENASFIPWLVGTALIHSLAVTEKRGAFKSWTVLLAIFAFSLSLLGTFLVRSGVLNSVHSFASDPDRGLFILALLVIAIGGSLLLYAIKAPTVVARVGFAWISKESFLLLNNVLLVVVAATVLLGTLYPLVADFFFDQKISVGAPFFNMFFNPIMCVLVLFMAIGMTSRWKKTDAKWIAQQLWPAALFSIVLSFVFPLIYGVEYTWQIIVGIAVSSWIITGTLMDVYHKANGKSGIVSGLKKLTPSYYGMVCAHIGVAITAIGITIVSNYTQEHNVRMEPGDRIEASGYEFVFDGVRKVPGPNYIADEGVIRVFYNDKFYNTMKPQKRHYKVQSNMMTEADIDAGLFRDLYVALGEPLAGDAWALRIHYKPYVRWLWLGAIFMAFGSVLAVLDKRYRMAPRRA</sequence>
<keyword evidence="14" id="KW-1185">Reference proteome</keyword>
<feature type="transmembrane region" description="Helical" evidence="10">
    <location>
        <begin position="121"/>
        <end position="142"/>
    </location>
</feature>
<protein>
    <submittedName>
        <fullName evidence="13">Cytochrome c-type biogenesis protein CcmF</fullName>
    </submittedName>
</protein>
<feature type="transmembrane region" description="Helical" evidence="10">
    <location>
        <begin position="210"/>
        <end position="230"/>
    </location>
</feature>
<dbReference type="PRINTS" id="PR01411">
    <property type="entry name" value="CCMFBIOGNSIS"/>
</dbReference>
<dbReference type="GO" id="GO:0015232">
    <property type="term" value="F:heme transmembrane transporter activity"/>
    <property type="evidence" value="ECO:0007669"/>
    <property type="project" value="InterPro"/>
</dbReference>
<dbReference type="InterPro" id="IPR032523">
    <property type="entry name" value="CcmF_C"/>
</dbReference>
<comment type="similarity">
    <text evidence="2">Belongs to the CcmF/CycK/Ccl1/NrfE/CcsA family.</text>
</comment>
<feature type="transmembrane region" description="Helical" evidence="10">
    <location>
        <begin position="6"/>
        <end position="26"/>
    </location>
</feature>
<evidence type="ECO:0000259" key="11">
    <source>
        <dbReference type="Pfam" id="PF01578"/>
    </source>
</evidence>
<evidence type="ECO:0000256" key="9">
    <source>
        <dbReference type="ARBA" id="ARBA00037230"/>
    </source>
</evidence>
<keyword evidence="8 10" id="KW-0472">Membrane</keyword>
<evidence type="ECO:0000259" key="12">
    <source>
        <dbReference type="Pfam" id="PF16327"/>
    </source>
</evidence>
<keyword evidence="4" id="KW-0997">Cell inner membrane</keyword>
<dbReference type="HOGENOM" id="CLU_015041_3_0_6"/>
<accession>Q1N1Q1</accession>
<feature type="domain" description="Cytochrome c assembly protein" evidence="11">
    <location>
        <begin position="89"/>
        <end position="296"/>
    </location>
</feature>
<feature type="transmembrane region" description="Helical" evidence="10">
    <location>
        <begin position="619"/>
        <end position="636"/>
    </location>
</feature>
<gene>
    <name evidence="13" type="ORF">RED65_04370</name>
</gene>
<evidence type="ECO:0000256" key="5">
    <source>
        <dbReference type="ARBA" id="ARBA00022692"/>
    </source>
</evidence>
<name>Q1N1Q1_9GAMM</name>
<organism evidence="13 14">
    <name type="scientific">Bermanella marisrubri</name>
    <dbReference type="NCBI Taxonomy" id="207949"/>
    <lineage>
        <taxon>Bacteria</taxon>
        <taxon>Pseudomonadati</taxon>
        <taxon>Pseudomonadota</taxon>
        <taxon>Gammaproteobacteria</taxon>
        <taxon>Oceanospirillales</taxon>
        <taxon>Oceanospirillaceae</taxon>
        <taxon>Bermanella</taxon>
    </lineage>
</organism>
<feature type="transmembrane region" description="Helical" evidence="10">
    <location>
        <begin position="275"/>
        <end position="293"/>
    </location>
</feature>
<evidence type="ECO:0000256" key="1">
    <source>
        <dbReference type="ARBA" id="ARBA00004429"/>
    </source>
</evidence>
<dbReference type="GO" id="GO:0005886">
    <property type="term" value="C:plasma membrane"/>
    <property type="evidence" value="ECO:0007669"/>
    <property type="project" value="UniProtKB-SubCell"/>
</dbReference>
<dbReference type="Pfam" id="PF16327">
    <property type="entry name" value="CcmF_C"/>
    <property type="match status" value="1"/>
</dbReference>
<dbReference type="EMBL" id="AAQH01000009">
    <property type="protein sequence ID" value="EAT12230.1"/>
    <property type="molecule type" value="Genomic_DNA"/>
</dbReference>
<evidence type="ECO:0000313" key="13">
    <source>
        <dbReference type="EMBL" id="EAT12230.1"/>
    </source>
</evidence>
<feature type="transmembrane region" description="Helical" evidence="10">
    <location>
        <begin position="47"/>
        <end position="72"/>
    </location>
</feature>
<dbReference type="PRINTS" id="PR01410">
    <property type="entry name" value="CCBIOGENESIS"/>
</dbReference>
<evidence type="ECO:0000256" key="4">
    <source>
        <dbReference type="ARBA" id="ARBA00022519"/>
    </source>
</evidence>
<keyword evidence="3" id="KW-1003">Cell membrane</keyword>
<dbReference type="Pfam" id="PF01578">
    <property type="entry name" value="Cytochrom_C_asm"/>
    <property type="match status" value="1"/>
</dbReference>